<dbReference type="PANTHER" id="PTHR13190:SF1">
    <property type="entry name" value="AUTOPHAGY-RELATED 2, ISOFORM A"/>
    <property type="match status" value="1"/>
</dbReference>
<keyword evidence="5" id="KW-0813">Transport</keyword>
<evidence type="ECO:0000313" key="13">
    <source>
        <dbReference type="EMBL" id="KAJ6798912.1"/>
    </source>
</evidence>
<dbReference type="PANTHER" id="PTHR13190">
    <property type="entry name" value="AUTOPHAGY-RELATED 2, ISOFORM A"/>
    <property type="match status" value="1"/>
</dbReference>
<dbReference type="EMBL" id="JANAVB010021084">
    <property type="protein sequence ID" value="KAJ6826155.1"/>
    <property type="molecule type" value="Genomic_DNA"/>
</dbReference>
<feature type="compositionally biased region" description="Polar residues" evidence="12">
    <location>
        <begin position="118"/>
        <end position="127"/>
    </location>
</feature>
<dbReference type="GO" id="GO:0061908">
    <property type="term" value="C:phagophore"/>
    <property type="evidence" value="ECO:0007669"/>
    <property type="project" value="TreeGrafter"/>
</dbReference>
<comment type="subcellular location">
    <subcellularLocation>
        <location evidence="1">Endoplasmic reticulum membrane</location>
        <topology evidence="1">Peripheral membrane protein</topology>
    </subcellularLocation>
    <subcellularLocation>
        <location evidence="2">Preautophagosomal structure membrane</location>
        <topology evidence="2">Peripheral membrane protein</topology>
    </subcellularLocation>
</comment>
<keyword evidence="15" id="KW-1185">Reference proteome</keyword>
<comment type="similarity">
    <text evidence="3">Belongs to the ATG2 family.</text>
</comment>
<comment type="catalytic activity">
    <reaction evidence="11">
        <text>a 1,2-diacyl-sn-glycero-3-phosphoethanolamine(in) = a 1,2-diacyl-sn-glycero-3-phosphoethanolamine(out)</text>
        <dbReference type="Rhea" id="RHEA:38895"/>
        <dbReference type="ChEBI" id="CHEBI:64612"/>
    </reaction>
</comment>
<dbReference type="GO" id="GO:0034045">
    <property type="term" value="C:phagophore assembly site membrane"/>
    <property type="evidence" value="ECO:0007669"/>
    <property type="project" value="UniProtKB-SubCell"/>
</dbReference>
<evidence type="ECO:0000313" key="14">
    <source>
        <dbReference type="EMBL" id="KAJ6826155.1"/>
    </source>
</evidence>
<dbReference type="EMBL" id="JANAVB010040216">
    <property type="protein sequence ID" value="KAJ6798912.1"/>
    <property type="molecule type" value="Genomic_DNA"/>
</dbReference>
<dbReference type="InterPro" id="IPR026849">
    <property type="entry name" value="ATG2"/>
</dbReference>
<evidence type="ECO:0000256" key="11">
    <source>
        <dbReference type="ARBA" id="ARBA00024615"/>
    </source>
</evidence>
<evidence type="ECO:0000256" key="1">
    <source>
        <dbReference type="ARBA" id="ARBA00004406"/>
    </source>
</evidence>
<protein>
    <recommendedName>
        <fullName evidence="4">Autophagy-related protein 2</fullName>
    </recommendedName>
</protein>
<evidence type="ECO:0000313" key="15">
    <source>
        <dbReference type="Proteomes" id="UP001140949"/>
    </source>
</evidence>
<name>A0AAX6E4C2_IRIPA</name>
<dbReference type="GO" id="GO:0032266">
    <property type="term" value="F:phosphatidylinositol-3-phosphate binding"/>
    <property type="evidence" value="ECO:0007669"/>
    <property type="project" value="TreeGrafter"/>
</dbReference>
<evidence type="ECO:0000256" key="5">
    <source>
        <dbReference type="ARBA" id="ARBA00022448"/>
    </source>
</evidence>
<evidence type="ECO:0000256" key="7">
    <source>
        <dbReference type="ARBA" id="ARBA00023006"/>
    </source>
</evidence>
<gene>
    <name evidence="13" type="ORF">M6B38_212615</name>
    <name evidence="14" type="ORF">M6B38_373655</name>
</gene>
<evidence type="ECO:0000256" key="12">
    <source>
        <dbReference type="SAM" id="MobiDB-lite"/>
    </source>
</evidence>
<evidence type="ECO:0000256" key="3">
    <source>
        <dbReference type="ARBA" id="ARBA00009714"/>
    </source>
</evidence>
<feature type="region of interest" description="Disordered" evidence="12">
    <location>
        <begin position="118"/>
        <end position="142"/>
    </location>
</feature>
<dbReference type="GO" id="GO:0043495">
    <property type="term" value="F:protein-membrane adaptor activity"/>
    <property type="evidence" value="ECO:0007669"/>
    <property type="project" value="TreeGrafter"/>
</dbReference>
<evidence type="ECO:0000256" key="9">
    <source>
        <dbReference type="ARBA" id="ARBA00023136"/>
    </source>
</evidence>
<reference evidence="13" key="2">
    <citation type="submission" date="2023-04" db="EMBL/GenBank/DDBJ databases">
        <authorList>
            <person name="Bruccoleri R.E."/>
            <person name="Oakeley E.J."/>
            <person name="Faust A.-M."/>
            <person name="Dessus-Babus S."/>
            <person name="Altorfer M."/>
            <person name="Burckhardt D."/>
            <person name="Oertli M."/>
            <person name="Naumann U."/>
            <person name="Petersen F."/>
            <person name="Wong J."/>
        </authorList>
    </citation>
    <scope>NUCLEOTIDE SEQUENCE</scope>
    <source>
        <strain evidence="13">GSM-AAB239-AS_SAM_17_03QT</strain>
        <tissue evidence="13">Leaf</tissue>
    </source>
</reference>
<evidence type="ECO:0000256" key="10">
    <source>
        <dbReference type="ARBA" id="ARBA00024479"/>
    </source>
</evidence>
<comment type="catalytic activity">
    <reaction evidence="10">
        <text>a 1,2-diacyl-sn-glycero-3-phospho-L-serine(in) = a 1,2-diacyl-sn-glycero-3-phospho-L-serine(out)</text>
        <dbReference type="Rhea" id="RHEA:38663"/>
        <dbReference type="ChEBI" id="CHEBI:57262"/>
    </reaction>
</comment>
<organism evidence="13 15">
    <name type="scientific">Iris pallida</name>
    <name type="common">Sweet iris</name>
    <dbReference type="NCBI Taxonomy" id="29817"/>
    <lineage>
        <taxon>Eukaryota</taxon>
        <taxon>Viridiplantae</taxon>
        <taxon>Streptophyta</taxon>
        <taxon>Embryophyta</taxon>
        <taxon>Tracheophyta</taxon>
        <taxon>Spermatophyta</taxon>
        <taxon>Magnoliopsida</taxon>
        <taxon>Liliopsida</taxon>
        <taxon>Asparagales</taxon>
        <taxon>Iridaceae</taxon>
        <taxon>Iridoideae</taxon>
        <taxon>Irideae</taxon>
        <taxon>Iris</taxon>
    </lineage>
</organism>
<dbReference type="GO" id="GO:0000422">
    <property type="term" value="P:autophagy of mitochondrion"/>
    <property type="evidence" value="ECO:0007669"/>
    <property type="project" value="TreeGrafter"/>
</dbReference>
<keyword evidence="7" id="KW-0072">Autophagy</keyword>
<sequence length="1788" mass="196377">MFSRWDLARSAEAMFSRWAIKRVCKFLLKKRLGDFILGDIDLDQLDVQLTRGTIHLSDLALNADLLNQKMAGSAVMVKEGSIASLSIKIPWKLQNCQIEVEELELVLAPYVNKNTTTDAGVPSQSSKHCMGNGTDKHDTGSIPENSASVSLDIHEGVKTIAKIVKWFLTSFHVRLRNLIVAFDPCLDVDVKATDPHRSLVLRIEEIEYGTCVSEDPSVFPNSKVDSLIGKAKLTNFVKFQGALIEFLKMDDVDNSPQFNSSLGTSFSEWQTGNSTLRSTVTVLAGANGGFSGRLNLSIPWKNGSLDIRKVDADFSMDPLQLSLQPSTIKWLIVIWESLKNVGATSRSHANYKAAEPIPSNSRYYNHPSTLGSSIIGCDAGTAARESLSKALYSAISEETLPDVMLPRTHVIHNWVPLSINEDAETELEQDYGASIDQFFECFDGMRSSQANSGNSGIWHWTCSVFSAITVASNLASGSVHIPIEQQNVETSLRAAIAEVSVLLSFDDGKQNNSHDLVDEKHLNDPSGNVHGGLSSSNFSNGYLNANNSDSYMSCLSSMDIDKSGILEVKYVGPNVHHLEAKCQNVAFNLQISPQKTKFEASIMHAKVYEYHDSRIQAEGFGVPDYDSSSLDRLLLSKNLQEEVQGALPPFPFSVQEHDSESSIKSIAKESEDGLVKVVLFESFGIFTCHFAISSIDLDGITSTSTSTSFSVHLPPFIFWIHFAVVNMLLNLLKQVESSFEETSLSEGCSSGVMGEQHNPSVLCDDKTQTSPTYPTTVSSKESLQGSFFLPHARIIFCFPSEYCEDFRNSSSFDEFIILEHSPSHGSGNVSEAFSLPASTGSSKGNSCAPSTSIQFSIGDFNVYLAGSARKDYLNDKYSTLDKQSICAVKILSGTNGTVNHHSGVTMIWQKGPVTGPWMAGRAWSLTSSHGQSRNKVAGKSCEFSSVTTAEDSEETSSHIRQELILSSAFFLHVQLSHVWFNLSNHDLIKLNNLLKQSMSRLSNEADSMNTASTGCVKIGQSSHSVNGVSQSSIFIDCGVLDLCVRLDEVVEVNYKIQKELEGSWNSFRLNIKKIELLSVSNIGGVSDATLFWLNHGEGELWGSVLHSNKKAEDLLLVTCSNSTIRRGDGKGANALSFGSAGTTIQYLQNPQALQSSTSVIVRGGTIIAPGGRVDWISAICLFFSLPHDNESSNSCTQSKSSADDEPYKGSFFLDLVDVALSYEPYTKGINEEVPDVQGINSGEINEGRGEQCVAGLLAAASLSLSNYASAESAASNYNIQVHDVGLLICESSGPVNATGGYHASDLRKAGYVKVAQVALVQAVIRIKDLLWEIDCAESHINLDTCHDTTNGLIRLGAQLQQLYAPDIEDALSHLQSRWNTVQQKDNENILNDVGDNLDSISVRSDSDKLPNSDDEGVFVGLLDEILENAFNIKEECRPLVHCESHPPVTDILSNKRNNYNISTATSGSSLNSLYGKSKYGSGSGNSYQPSVRKISSPQIIEGYYLSEVLSPSNSQSGSIVPDDHRSKFDVTVRNDECGKGGWYEDDSLMIVENHISKVSNQPVSAKCQQKDKSMSLSTDPAEKCREKGRMQFRNIDFRWRMYAGLDWPRPRRVSNLDSHARDESVTLELVLSGLNLQSTIYPDGEISVSKLSLSVQDFHLCDRSKNAPWKMMLGYYNSKDHHRESCAKAFQVDLETVRPDPLIPVEDYRLVLEFMPMRLHLDQGQLNFLISFFGKGSFDEESPTLPNDTTGVEMRGEKSRSYGSRITVEEALLPFFQATSIIPTFYKM</sequence>
<dbReference type="GO" id="GO:0061723">
    <property type="term" value="P:glycophagy"/>
    <property type="evidence" value="ECO:0007669"/>
    <property type="project" value="TreeGrafter"/>
</dbReference>
<accession>A0AAX6E4C2</accession>
<dbReference type="GO" id="GO:0061709">
    <property type="term" value="P:reticulophagy"/>
    <property type="evidence" value="ECO:0007669"/>
    <property type="project" value="TreeGrafter"/>
</dbReference>
<evidence type="ECO:0000256" key="8">
    <source>
        <dbReference type="ARBA" id="ARBA00023055"/>
    </source>
</evidence>
<dbReference type="Proteomes" id="UP001140949">
    <property type="component" value="Unassembled WGS sequence"/>
</dbReference>
<reference evidence="13" key="1">
    <citation type="journal article" date="2023" name="GigaByte">
        <title>Genome assembly of the bearded iris, Iris pallida Lam.</title>
        <authorList>
            <person name="Bruccoleri R.E."/>
            <person name="Oakeley E.J."/>
            <person name="Faust A.M.E."/>
            <person name="Altorfer M."/>
            <person name="Dessus-Babus S."/>
            <person name="Burckhardt D."/>
            <person name="Oertli M."/>
            <person name="Naumann U."/>
            <person name="Petersen F."/>
            <person name="Wong J."/>
        </authorList>
    </citation>
    <scope>NUCLEOTIDE SEQUENCE</scope>
    <source>
        <strain evidence="13">GSM-AAB239-AS_SAM_17_03QT</strain>
    </source>
</reference>
<evidence type="ECO:0000256" key="6">
    <source>
        <dbReference type="ARBA" id="ARBA00022824"/>
    </source>
</evidence>
<keyword evidence="6" id="KW-0256">Endoplasmic reticulum</keyword>
<dbReference type="GO" id="GO:0006869">
    <property type="term" value="P:lipid transport"/>
    <property type="evidence" value="ECO:0007669"/>
    <property type="project" value="UniProtKB-KW"/>
</dbReference>
<dbReference type="Pfam" id="PF13329">
    <property type="entry name" value="ATG2_CAD"/>
    <property type="match status" value="2"/>
</dbReference>
<dbReference type="GO" id="GO:0005789">
    <property type="term" value="C:endoplasmic reticulum membrane"/>
    <property type="evidence" value="ECO:0007669"/>
    <property type="project" value="UniProtKB-SubCell"/>
</dbReference>
<comment type="caution">
    <text evidence="13">The sequence shown here is derived from an EMBL/GenBank/DDBJ whole genome shotgun (WGS) entry which is preliminary data.</text>
</comment>
<dbReference type="GO" id="GO:0034727">
    <property type="term" value="P:piecemeal microautophagy of the nucleus"/>
    <property type="evidence" value="ECO:0007669"/>
    <property type="project" value="TreeGrafter"/>
</dbReference>
<evidence type="ECO:0000256" key="2">
    <source>
        <dbReference type="ARBA" id="ARBA00004623"/>
    </source>
</evidence>
<keyword evidence="8" id="KW-0445">Lipid transport</keyword>
<keyword evidence="9" id="KW-0472">Membrane</keyword>
<evidence type="ECO:0000256" key="4">
    <source>
        <dbReference type="ARBA" id="ARBA00018070"/>
    </source>
</evidence>
<dbReference type="GO" id="GO:0000045">
    <property type="term" value="P:autophagosome assembly"/>
    <property type="evidence" value="ECO:0007669"/>
    <property type="project" value="TreeGrafter"/>
</dbReference>
<proteinExistence type="inferred from homology"/>